<keyword evidence="5" id="KW-0479">Metal-binding</keyword>
<dbReference type="InterPro" id="IPR002934">
    <property type="entry name" value="Polymerase_NTP_transf_dom"/>
</dbReference>
<reference evidence="11 12" key="1">
    <citation type="journal article" date="2018" name="Front. Microbiol.">
        <title>Adaptation of the Freshwater Bloom-Forming Cyanobacterium Microcystis aeruginosa to Brackish Water Is Driven by Recent Horizontal Transfer of Sucrose Genes.</title>
        <authorList>
            <person name="Tanabe Y."/>
            <person name="Hodoki Y."/>
            <person name="Sano T."/>
            <person name="Tada K."/>
            <person name="Watanabe M.M."/>
        </authorList>
    </citation>
    <scope>NUCLEOTIDE SEQUENCE [LARGE SCALE GENOMIC DNA]</scope>
    <source>
        <strain evidence="11 12">Sj</strain>
    </source>
</reference>
<dbReference type="SUPFAM" id="SSF81301">
    <property type="entry name" value="Nucleotidyltransferase"/>
    <property type="match status" value="1"/>
</dbReference>
<dbReference type="Gene3D" id="3.30.460.10">
    <property type="entry name" value="Beta Polymerase, domain 2"/>
    <property type="match status" value="1"/>
</dbReference>
<dbReference type="PANTHER" id="PTHR33571">
    <property type="entry name" value="SSL8005 PROTEIN"/>
    <property type="match status" value="1"/>
</dbReference>
<keyword evidence="4" id="KW-0548">Nucleotidyltransferase</keyword>
<dbReference type="RefSeq" id="WP_110578379.1">
    <property type="nucleotide sequence ID" value="NZ_BDSG01000019.1"/>
</dbReference>
<accession>A0A2Z6UKJ7</accession>
<dbReference type="GO" id="GO:0046872">
    <property type="term" value="F:metal ion binding"/>
    <property type="evidence" value="ECO:0007669"/>
    <property type="project" value="UniProtKB-KW"/>
</dbReference>
<evidence type="ECO:0000256" key="7">
    <source>
        <dbReference type="ARBA" id="ARBA00022840"/>
    </source>
</evidence>
<evidence type="ECO:0000256" key="3">
    <source>
        <dbReference type="ARBA" id="ARBA00022679"/>
    </source>
</evidence>
<feature type="domain" description="Polymerase nucleotidyl transferase" evidence="10">
    <location>
        <begin position="21"/>
        <end position="96"/>
    </location>
</feature>
<name>A0A2Z6UKJ7_MICAE</name>
<dbReference type="CDD" id="cd05403">
    <property type="entry name" value="NT_KNTase_like"/>
    <property type="match status" value="1"/>
</dbReference>
<evidence type="ECO:0000256" key="4">
    <source>
        <dbReference type="ARBA" id="ARBA00022695"/>
    </source>
</evidence>
<comment type="caution">
    <text evidence="11">The sequence shown here is derived from an EMBL/GenBank/DDBJ whole genome shotgun (WGS) entry which is preliminary data.</text>
</comment>
<dbReference type="InterPro" id="IPR043519">
    <property type="entry name" value="NT_sf"/>
</dbReference>
<organism evidence="11 12">
    <name type="scientific">Microcystis aeruginosa Sj</name>
    <dbReference type="NCBI Taxonomy" id="1979544"/>
    <lineage>
        <taxon>Bacteria</taxon>
        <taxon>Bacillati</taxon>
        <taxon>Cyanobacteriota</taxon>
        <taxon>Cyanophyceae</taxon>
        <taxon>Oscillatoriophycideae</taxon>
        <taxon>Chroococcales</taxon>
        <taxon>Microcystaceae</taxon>
        <taxon>Microcystis</taxon>
    </lineage>
</organism>
<keyword evidence="3" id="KW-0808">Transferase</keyword>
<dbReference type="EMBL" id="BDSG01000019">
    <property type="protein sequence ID" value="GBL09614.1"/>
    <property type="molecule type" value="Genomic_DNA"/>
</dbReference>
<keyword evidence="6" id="KW-0547">Nucleotide-binding</keyword>
<evidence type="ECO:0000256" key="1">
    <source>
        <dbReference type="ARBA" id="ARBA00001946"/>
    </source>
</evidence>
<dbReference type="InterPro" id="IPR052038">
    <property type="entry name" value="Type-VII_TA_antitoxin"/>
</dbReference>
<evidence type="ECO:0000313" key="12">
    <source>
        <dbReference type="Proteomes" id="UP000248272"/>
    </source>
</evidence>
<gene>
    <name evidence="11" type="ORF">MSj_01093</name>
</gene>
<dbReference type="Proteomes" id="UP000248272">
    <property type="component" value="Unassembled WGS sequence"/>
</dbReference>
<dbReference type="PANTHER" id="PTHR33571:SF12">
    <property type="entry name" value="BSL3053 PROTEIN"/>
    <property type="match status" value="1"/>
</dbReference>
<proteinExistence type="inferred from homology"/>
<dbReference type="AlphaFoldDB" id="A0A2Z6UKJ7"/>
<evidence type="ECO:0000256" key="6">
    <source>
        <dbReference type="ARBA" id="ARBA00022741"/>
    </source>
</evidence>
<evidence type="ECO:0000256" key="2">
    <source>
        <dbReference type="ARBA" id="ARBA00022649"/>
    </source>
</evidence>
<evidence type="ECO:0000259" key="10">
    <source>
        <dbReference type="Pfam" id="PF01909"/>
    </source>
</evidence>
<evidence type="ECO:0000313" key="11">
    <source>
        <dbReference type="EMBL" id="GBL09614.1"/>
    </source>
</evidence>
<dbReference type="Pfam" id="PF01909">
    <property type="entry name" value="NTP_transf_2"/>
    <property type="match status" value="1"/>
</dbReference>
<dbReference type="GO" id="GO:0005524">
    <property type="term" value="F:ATP binding"/>
    <property type="evidence" value="ECO:0007669"/>
    <property type="project" value="UniProtKB-KW"/>
</dbReference>
<dbReference type="GO" id="GO:0016779">
    <property type="term" value="F:nucleotidyltransferase activity"/>
    <property type="evidence" value="ECO:0007669"/>
    <property type="project" value="UniProtKB-KW"/>
</dbReference>
<keyword evidence="8" id="KW-0460">Magnesium</keyword>
<comment type="cofactor">
    <cofactor evidence="1">
        <name>Mg(2+)</name>
        <dbReference type="ChEBI" id="CHEBI:18420"/>
    </cofactor>
</comment>
<keyword evidence="2" id="KW-1277">Toxin-antitoxin system</keyword>
<evidence type="ECO:0000256" key="5">
    <source>
        <dbReference type="ARBA" id="ARBA00022723"/>
    </source>
</evidence>
<comment type="similarity">
    <text evidence="9">Belongs to the MntA antitoxin family.</text>
</comment>
<keyword evidence="7" id="KW-0067">ATP-binding</keyword>
<evidence type="ECO:0000256" key="9">
    <source>
        <dbReference type="ARBA" id="ARBA00038276"/>
    </source>
</evidence>
<protein>
    <recommendedName>
        <fullName evidence="10">Polymerase nucleotidyl transferase domain-containing protein</fullName>
    </recommendedName>
</protein>
<sequence length="97" mass="11016">MTLKQLIQDKREDILKIATKHGAFNVRVFGSVARGEETENSDIDFLIDYDLAKTSPWFPGGLLVDLEDLLGCKVDVVTEKSLHYLIKQRILKEAIKL</sequence>
<evidence type="ECO:0000256" key="8">
    <source>
        <dbReference type="ARBA" id="ARBA00022842"/>
    </source>
</evidence>